<gene>
    <name evidence="6" type="ORF">J2S69_000765</name>
    <name evidence="5" type="ORF">O2L01_10100</name>
</gene>
<evidence type="ECO:0000256" key="2">
    <source>
        <dbReference type="ARBA" id="ARBA00022840"/>
    </source>
</evidence>
<reference evidence="5" key="1">
    <citation type="submission" date="2022-12" db="EMBL/GenBank/DDBJ databases">
        <title>Gycomyces niveus sp.nov., a novel actinomycete isolated from soil in Shouguang.</title>
        <authorList>
            <person name="Yang X."/>
        </authorList>
    </citation>
    <scope>NUCLEOTIDE SEQUENCE</scope>
    <source>
        <strain evidence="5">DSM 44724</strain>
    </source>
</reference>
<name>A0A9X3SVX7_9ACTN</name>
<comment type="caution">
    <text evidence="5">The sequence shown here is derived from an EMBL/GenBank/DDBJ whole genome shotgun (WGS) entry which is preliminary data.</text>
</comment>
<dbReference type="InterPro" id="IPR043129">
    <property type="entry name" value="ATPase_NBD"/>
</dbReference>
<dbReference type="PRINTS" id="PR00301">
    <property type="entry name" value="HEATSHOCK70"/>
</dbReference>
<dbReference type="AlphaFoldDB" id="A0A9X3SVX7"/>
<dbReference type="EMBL" id="JAPZVQ010000004">
    <property type="protein sequence ID" value="MDA1385337.1"/>
    <property type="molecule type" value="Genomic_DNA"/>
</dbReference>
<dbReference type="GO" id="GO:0140662">
    <property type="term" value="F:ATP-dependent protein folding chaperone"/>
    <property type="evidence" value="ECO:0007669"/>
    <property type="project" value="InterPro"/>
</dbReference>
<protein>
    <submittedName>
        <fullName evidence="6">Actin-like ATPase involved in cell morphogenesis</fullName>
    </submittedName>
    <submittedName>
        <fullName evidence="5">Hsp70 family protein</fullName>
    </submittedName>
</protein>
<dbReference type="PANTHER" id="PTHR42749">
    <property type="entry name" value="CELL SHAPE-DETERMINING PROTEIN MREB"/>
    <property type="match status" value="1"/>
</dbReference>
<organism evidence="5 7">
    <name type="scientific">Glycomyces lechevalierae</name>
    <dbReference type="NCBI Taxonomy" id="256034"/>
    <lineage>
        <taxon>Bacteria</taxon>
        <taxon>Bacillati</taxon>
        <taxon>Actinomycetota</taxon>
        <taxon>Actinomycetes</taxon>
        <taxon>Glycomycetales</taxon>
        <taxon>Glycomycetaceae</taxon>
        <taxon>Glycomyces</taxon>
    </lineage>
</organism>
<evidence type="ECO:0000256" key="1">
    <source>
        <dbReference type="ARBA" id="ARBA00022741"/>
    </source>
</evidence>
<dbReference type="EMBL" id="JAVDYD010000001">
    <property type="protein sequence ID" value="MDR7337046.1"/>
    <property type="molecule type" value="Genomic_DNA"/>
</dbReference>
<evidence type="ECO:0000256" key="3">
    <source>
        <dbReference type="ARBA" id="ARBA00023186"/>
    </source>
</evidence>
<feature type="region of interest" description="Disordered" evidence="4">
    <location>
        <begin position="458"/>
        <end position="489"/>
    </location>
</feature>
<dbReference type="PANTHER" id="PTHR42749:SF1">
    <property type="entry name" value="CELL SHAPE-DETERMINING PROTEIN MREB"/>
    <property type="match status" value="1"/>
</dbReference>
<evidence type="ECO:0000313" key="6">
    <source>
        <dbReference type="EMBL" id="MDR7337046.1"/>
    </source>
</evidence>
<feature type="compositionally biased region" description="Low complexity" evidence="4">
    <location>
        <begin position="380"/>
        <end position="389"/>
    </location>
</feature>
<dbReference type="InterPro" id="IPR013126">
    <property type="entry name" value="Hsp_70_fam"/>
</dbReference>
<feature type="compositionally biased region" description="Acidic residues" evidence="4">
    <location>
        <begin position="459"/>
        <end position="473"/>
    </location>
</feature>
<keyword evidence="2" id="KW-0067">ATP-binding</keyword>
<dbReference type="Gene3D" id="3.30.420.40">
    <property type="match status" value="2"/>
</dbReference>
<evidence type="ECO:0000256" key="4">
    <source>
        <dbReference type="SAM" id="MobiDB-lite"/>
    </source>
</evidence>
<feature type="compositionally biased region" description="Pro residues" evidence="4">
    <location>
        <begin position="363"/>
        <end position="379"/>
    </location>
</feature>
<evidence type="ECO:0000313" key="8">
    <source>
        <dbReference type="Proteomes" id="UP001183604"/>
    </source>
</evidence>
<dbReference type="Proteomes" id="UP001183604">
    <property type="component" value="Unassembled WGS sequence"/>
</dbReference>
<sequence length="697" mass="73427">MDSAPRTAAALGIDFGTHHTVATVLRDDGRRHQLLFEGTPLLPSGIYIDYEASILVGRDAAREGRRRPERYERNPKLRLDASSILLGDKDVPTRDAVAAVLRRVIADCGTAAGVPRSVTVTVPAGWGPARRHIISDAAASAGAADPVLLPEPVAAARYFAEVLGHGLAPGQTLVVFDLGAGTFDASAVARTDTGYEVLAVDGSDRIGGHYLDQALVDYLGGRFAGSEERAAQWAALLDPDAGAETLRQRFVLYDEVREAKERLSRHASTEIAVPGFAVEELLTRAELELLARPLMAQAVEITRAVIREAGLAPEELAGLFMVGGASRMPLAATMIHQELGVAPTLIEQPELVVSEGAVIAPAAPRPSPPETPPAVPPFTPAAASLSTPPLSTPPHTPAAGAAVPEPVPFPQAAPLTGVLPPPPPQPVKRSPRPFTLVVFGLIVALVLGLLLSELINRGDDDEGGGTGLEDPDTSETASDPAPTPSDLYEGDLVSDWAAVEIVDVESAAGSVTVATDAAADLGDCLVDIRGTDTAEYGIAVPCDQFTLVGLWASDTYELWVYKEQAFEDGKVTTFDTTPVSGEVYWDCPQSRQYCQDQGGEPGIRGTYTDPGSTIGTAAVGSVYELSCYEIAEEITPRGEEAEGFHDYHPGKAASDLMIQVEVPEGAGYLPFVWLIVDPADLNSVGGLTECQDHITAS</sequence>
<keyword evidence="1" id="KW-0547">Nucleotide-binding</keyword>
<dbReference type="Pfam" id="PF00012">
    <property type="entry name" value="HSP70"/>
    <property type="match status" value="1"/>
</dbReference>
<proteinExistence type="predicted"/>
<reference evidence="6 8" key="2">
    <citation type="submission" date="2023-07" db="EMBL/GenBank/DDBJ databases">
        <title>Sequencing the genomes of 1000 actinobacteria strains.</title>
        <authorList>
            <person name="Klenk H.-P."/>
        </authorList>
    </citation>
    <scope>NUCLEOTIDE SEQUENCE [LARGE SCALE GENOMIC DNA]</scope>
    <source>
        <strain evidence="6 8">DSM 44724</strain>
    </source>
</reference>
<dbReference type="SUPFAM" id="SSF53067">
    <property type="entry name" value="Actin-like ATPase domain"/>
    <property type="match status" value="2"/>
</dbReference>
<keyword evidence="8" id="KW-1185">Reference proteome</keyword>
<dbReference type="Gene3D" id="3.90.640.10">
    <property type="entry name" value="Actin, Chain A, domain 4"/>
    <property type="match status" value="1"/>
</dbReference>
<dbReference type="RefSeq" id="WP_270121796.1">
    <property type="nucleotide sequence ID" value="NZ_BAAAOM010000002.1"/>
</dbReference>
<dbReference type="GO" id="GO:0005524">
    <property type="term" value="F:ATP binding"/>
    <property type="evidence" value="ECO:0007669"/>
    <property type="project" value="UniProtKB-KW"/>
</dbReference>
<evidence type="ECO:0000313" key="7">
    <source>
        <dbReference type="Proteomes" id="UP001145799"/>
    </source>
</evidence>
<keyword evidence="3" id="KW-0143">Chaperone</keyword>
<accession>A0A9X3SVX7</accession>
<feature type="region of interest" description="Disordered" evidence="4">
    <location>
        <begin position="362"/>
        <end position="407"/>
    </location>
</feature>
<dbReference type="Proteomes" id="UP001145799">
    <property type="component" value="Unassembled WGS sequence"/>
</dbReference>
<evidence type="ECO:0000313" key="5">
    <source>
        <dbReference type="EMBL" id="MDA1385337.1"/>
    </source>
</evidence>